<proteinExistence type="predicted"/>
<dbReference type="AlphaFoldDB" id="A0A371IE02"/>
<dbReference type="OrthoDB" id="2016337at2759"/>
<reference evidence="1" key="1">
    <citation type="submission" date="2018-05" db="EMBL/GenBank/DDBJ databases">
        <title>Draft genome of Mucuna pruriens seed.</title>
        <authorList>
            <person name="Nnadi N.E."/>
            <person name="Vos R."/>
            <person name="Hasami M.H."/>
            <person name="Devisetty U.K."/>
            <person name="Aguiy J.C."/>
        </authorList>
    </citation>
    <scope>NUCLEOTIDE SEQUENCE [LARGE SCALE GENOMIC DNA]</scope>
    <source>
        <strain evidence="1">JCA_2017</strain>
    </source>
</reference>
<protein>
    <submittedName>
        <fullName evidence="1">Uncharacterized protein</fullName>
    </submittedName>
</protein>
<dbReference type="EMBL" id="QJKJ01000303">
    <property type="protein sequence ID" value="RDY13276.1"/>
    <property type="molecule type" value="Genomic_DNA"/>
</dbReference>
<comment type="caution">
    <text evidence="1">The sequence shown here is derived from an EMBL/GenBank/DDBJ whole genome shotgun (WGS) entry which is preliminary data.</text>
</comment>
<evidence type="ECO:0000313" key="2">
    <source>
        <dbReference type="Proteomes" id="UP000257109"/>
    </source>
</evidence>
<evidence type="ECO:0000313" key="1">
    <source>
        <dbReference type="EMBL" id="RDY13276.1"/>
    </source>
</evidence>
<keyword evidence="2" id="KW-1185">Reference proteome</keyword>
<accession>A0A371IE02</accession>
<gene>
    <name evidence="1" type="ORF">CR513_01827</name>
</gene>
<organism evidence="1 2">
    <name type="scientific">Mucuna pruriens</name>
    <name type="common">Velvet bean</name>
    <name type="synonym">Dolichos pruriens</name>
    <dbReference type="NCBI Taxonomy" id="157652"/>
    <lineage>
        <taxon>Eukaryota</taxon>
        <taxon>Viridiplantae</taxon>
        <taxon>Streptophyta</taxon>
        <taxon>Embryophyta</taxon>
        <taxon>Tracheophyta</taxon>
        <taxon>Spermatophyta</taxon>
        <taxon>Magnoliopsida</taxon>
        <taxon>eudicotyledons</taxon>
        <taxon>Gunneridae</taxon>
        <taxon>Pentapetalae</taxon>
        <taxon>rosids</taxon>
        <taxon>fabids</taxon>
        <taxon>Fabales</taxon>
        <taxon>Fabaceae</taxon>
        <taxon>Papilionoideae</taxon>
        <taxon>50 kb inversion clade</taxon>
        <taxon>NPAAA clade</taxon>
        <taxon>indigoferoid/millettioid clade</taxon>
        <taxon>Phaseoleae</taxon>
        <taxon>Mucuna</taxon>
    </lineage>
</organism>
<sequence>MRYRPTPNKLRSLEEKHQRQVKFLIVVVEYFTKWVEAKPVATIPTEQIKRTPADKWPSRVNKQGSPQRLKEKIGGRQMKVGREVTASTLVISHYATLHNPRNPIQDDIWHQCCDPSRNRRTIPQNHFLPISSQ</sequence>
<dbReference type="Proteomes" id="UP000257109">
    <property type="component" value="Unassembled WGS sequence"/>
</dbReference>
<feature type="non-terminal residue" evidence="1">
    <location>
        <position position="1"/>
    </location>
</feature>
<name>A0A371IE02_MUCPR</name>